<dbReference type="PANTHER" id="PTHR30168:SF0">
    <property type="entry name" value="INNER MEMBRANE PROTEIN"/>
    <property type="match status" value="1"/>
</dbReference>
<evidence type="ECO:0000256" key="4">
    <source>
        <dbReference type="ARBA" id="ARBA00023136"/>
    </source>
</evidence>
<comment type="subcellular location">
    <subcellularLocation>
        <location evidence="1">Membrane</location>
        <topology evidence="1">Single-pass membrane protein</topology>
    </subcellularLocation>
</comment>
<evidence type="ECO:0000256" key="5">
    <source>
        <dbReference type="SAM" id="Phobius"/>
    </source>
</evidence>
<dbReference type="AlphaFoldDB" id="A0A1G6LTW3"/>
<evidence type="ECO:0000313" key="7">
    <source>
        <dbReference type="Proteomes" id="UP000199501"/>
    </source>
</evidence>
<keyword evidence="3 5" id="KW-1133">Transmembrane helix</keyword>
<dbReference type="GO" id="GO:0016020">
    <property type="term" value="C:membrane"/>
    <property type="evidence" value="ECO:0007669"/>
    <property type="project" value="UniProtKB-SubCell"/>
</dbReference>
<accession>A0A1G6LTW3</accession>
<name>A0A1G6LTW3_9PSEU</name>
<dbReference type="Proteomes" id="UP000199501">
    <property type="component" value="Unassembled WGS sequence"/>
</dbReference>
<dbReference type="STRING" id="1271860.SAMN05216174_102238"/>
<dbReference type="InterPro" id="IPR007343">
    <property type="entry name" value="Uncharacterised_pept_Zn_put"/>
</dbReference>
<proteinExistence type="predicted"/>
<protein>
    <recommendedName>
        <fullName evidence="8">Neutral zinc metallopeptidase</fullName>
    </recommendedName>
</protein>
<feature type="transmembrane region" description="Helical" evidence="5">
    <location>
        <begin position="30"/>
        <end position="50"/>
    </location>
</feature>
<organism evidence="6 7">
    <name type="scientific">Actinokineospora iranica</name>
    <dbReference type="NCBI Taxonomy" id="1271860"/>
    <lineage>
        <taxon>Bacteria</taxon>
        <taxon>Bacillati</taxon>
        <taxon>Actinomycetota</taxon>
        <taxon>Actinomycetes</taxon>
        <taxon>Pseudonocardiales</taxon>
        <taxon>Pseudonocardiaceae</taxon>
        <taxon>Actinokineospora</taxon>
    </lineage>
</organism>
<dbReference type="Pfam" id="PF04228">
    <property type="entry name" value="Zn_peptidase"/>
    <property type="match status" value="1"/>
</dbReference>
<evidence type="ECO:0000256" key="2">
    <source>
        <dbReference type="ARBA" id="ARBA00022692"/>
    </source>
</evidence>
<evidence type="ECO:0000256" key="1">
    <source>
        <dbReference type="ARBA" id="ARBA00004167"/>
    </source>
</evidence>
<keyword evidence="7" id="KW-1185">Reference proteome</keyword>
<sequence>MSESRHDPRPVGMSEIQVVVVAAERRNSPLVLVAVLGIVLVGVLWIAALGRVLSGESVVTGTALAVGETAEEYPRPGSVSLSDIAANPLLAPGAPLAAVDCALPELGTDPGELDAYYRIGIGCLDRAWEPVLTGAGLRFASPRLNIDDQPRAKCGFTPSEDEATAFYCDRDRTIYLPRGRLLRDAGEDSAYHLAVLAHEYGHHVQALSGILRASANREAGADENEFLELSRRAELQANCFAGLFFAAVGGQGGVDAGLAEESVRSFEDTSGADSHGTPANQARWARAGFDGNSTASCDTWSVPASEVG</sequence>
<evidence type="ECO:0000256" key="3">
    <source>
        <dbReference type="ARBA" id="ARBA00022989"/>
    </source>
</evidence>
<dbReference type="EMBL" id="FMZZ01000002">
    <property type="protein sequence ID" value="SDC46649.1"/>
    <property type="molecule type" value="Genomic_DNA"/>
</dbReference>
<dbReference type="PANTHER" id="PTHR30168">
    <property type="entry name" value="PUTATIVE MEMBRANE PROTEIN YPFJ"/>
    <property type="match status" value="1"/>
</dbReference>
<gene>
    <name evidence="6" type="ORF">SAMN05216174_102238</name>
</gene>
<dbReference type="RefSeq" id="WP_228771429.1">
    <property type="nucleotide sequence ID" value="NZ_FMZZ01000002.1"/>
</dbReference>
<keyword evidence="4 5" id="KW-0472">Membrane</keyword>
<keyword evidence="2 5" id="KW-0812">Transmembrane</keyword>
<reference evidence="7" key="1">
    <citation type="submission" date="2016-10" db="EMBL/GenBank/DDBJ databases">
        <authorList>
            <person name="Varghese N."/>
            <person name="Submissions S."/>
        </authorList>
    </citation>
    <scope>NUCLEOTIDE SEQUENCE [LARGE SCALE GENOMIC DNA]</scope>
    <source>
        <strain evidence="7">IBRC-M 10403</strain>
    </source>
</reference>
<evidence type="ECO:0000313" key="6">
    <source>
        <dbReference type="EMBL" id="SDC46649.1"/>
    </source>
</evidence>
<evidence type="ECO:0008006" key="8">
    <source>
        <dbReference type="Google" id="ProtNLM"/>
    </source>
</evidence>